<accession>A0ABR0BPY5</accession>
<dbReference type="InterPro" id="IPR036910">
    <property type="entry name" value="HMG_box_dom_sf"/>
</dbReference>
<dbReference type="InterPro" id="IPR009071">
    <property type="entry name" value="HMG_box_dom"/>
</dbReference>
<dbReference type="InterPro" id="IPR036864">
    <property type="entry name" value="Zn2-C6_fun-type_DNA-bd_sf"/>
</dbReference>
<evidence type="ECO:0000313" key="8">
    <source>
        <dbReference type="EMBL" id="KAK4086095.1"/>
    </source>
</evidence>
<dbReference type="InterPro" id="IPR001138">
    <property type="entry name" value="Zn2Cys6_DnaBD"/>
</dbReference>
<evidence type="ECO:0000259" key="7">
    <source>
        <dbReference type="PROSITE" id="PS50118"/>
    </source>
</evidence>
<protein>
    <submittedName>
        <fullName evidence="8">Transcriptional regulator family: HMG and Fungal Specific TF</fullName>
    </submittedName>
</protein>
<dbReference type="PANTHER" id="PTHR31001:SF90">
    <property type="entry name" value="CENTROMERE DNA-BINDING PROTEIN COMPLEX CBF3 SUBUNIT B"/>
    <property type="match status" value="1"/>
</dbReference>
<dbReference type="Pfam" id="PF00172">
    <property type="entry name" value="Zn_clus"/>
    <property type="match status" value="1"/>
</dbReference>
<dbReference type="InterPro" id="IPR050613">
    <property type="entry name" value="Sec_Metabolite_Reg"/>
</dbReference>
<dbReference type="CDD" id="cd12148">
    <property type="entry name" value="fungal_TF_MHR"/>
    <property type="match status" value="1"/>
</dbReference>
<feature type="domain" description="HMG box" evidence="7">
    <location>
        <begin position="814"/>
        <end position="882"/>
    </location>
</feature>
<evidence type="ECO:0000256" key="4">
    <source>
        <dbReference type="SAM" id="Coils"/>
    </source>
</evidence>
<evidence type="ECO:0000256" key="5">
    <source>
        <dbReference type="SAM" id="MobiDB-lite"/>
    </source>
</evidence>
<name>A0ABR0BPY5_PURLI</name>
<reference evidence="8 9" key="1">
    <citation type="journal article" date="2024" name="Microbiol. Resour. Announc.">
        <title>Genome annotations for the ascomycete fungi Trichoderma harzianum, Trichoderma aggressivum, and Purpureocillium lilacinum.</title>
        <authorList>
            <person name="Beijen E.P.W."/>
            <person name="Ohm R.A."/>
        </authorList>
    </citation>
    <scope>NUCLEOTIDE SEQUENCE [LARGE SCALE GENOMIC DNA]</scope>
    <source>
        <strain evidence="8 9">CBS 150709</strain>
    </source>
</reference>
<dbReference type="CDD" id="cd00067">
    <property type="entry name" value="GAL4"/>
    <property type="match status" value="1"/>
</dbReference>
<dbReference type="PANTHER" id="PTHR31001">
    <property type="entry name" value="UNCHARACTERIZED TRANSCRIPTIONAL REGULATORY PROTEIN"/>
    <property type="match status" value="1"/>
</dbReference>
<comment type="caution">
    <text evidence="8">The sequence shown here is derived from an EMBL/GenBank/DDBJ whole genome shotgun (WGS) entry which is preliminary data.</text>
</comment>
<feature type="domain" description="Zn(2)-C6 fungal-type" evidence="6">
    <location>
        <begin position="21"/>
        <end position="50"/>
    </location>
</feature>
<keyword evidence="9" id="KW-1185">Reference proteome</keyword>
<keyword evidence="4" id="KW-0175">Coiled coil</keyword>
<feature type="DNA-binding region" description="HMG box" evidence="3">
    <location>
        <begin position="814"/>
        <end position="882"/>
    </location>
</feature>
<evidence type="ECO:0000256" key="1">
    <source>
        <dbReference type="ARBA" id="ARBA00004123"/>
    </source>
</evidence>
<dbReference type="SMART" id="SM00398">
    <property type="entry name" value="HMG"/>
    <property type="match status" value="1"/>
</dbReference>
<keyword evidence="2 3" id="KW-0539">Nucleus</keyword>
<feature type="region of interest" description="Disordered" evidence="5">
    <location>
        <begin position="613"/>
        <end position="632"/>
    </location>
</feature>
<evidence type="ECO:0000259" key="6">
    <source>
        <dbReference type="PROSITE" id="PS50048"/>
    </source>
</evidence>
<sequence length="893" mass="98642">MKRKGSDAVMMVHRWNRPLLSCEPCRERKRRCDRQRPCSTCSRRGVLCNYNTGGEPLNAIGNDKPEPSPAVLPPSSAAVPLDPTWSPTLSNEEIVRRLQRLEIAVFDDVSSAAPLTAHTAAPPPRRTDVYTPFGHYLLSVPPASSKDSGGEAAAYATHIANRLPPLVQARELFNHFAQICQPNWGVLHVPSARALLERTYKARGAAGQQGPVQQSPAAEDLLLLFSIFAAAAFNWTPSLLEGLKATPAEAKAAFAGYNTIAVSILDNDVSPVKPSTTALAALSNLAHLSTNSRGLSENVLLLRLKCLLMARSMGVDRLDTRKSREERAQKGCNMIELEVQRRVWWNLVGFDWLNSFPGSPREGTYVIQPRHMNVGLPSNAPDELITEERTEDLPLSVPTPMTAFIYRVKLAEVCRKAVDTLPSVSHDTEDVDYSVVLELDTAFNDFLHDLPWFFRLDESSMAQAAEVCKQQPMLAVHRVGINFSAQTRLCRLHRPYHLMDPSSDARHAYSRTACIRAAHTVLELRRAMDDIGARVGIRPARSWIVMQHVFIAALILATDVSRDPDAAGADARRAKVLAACEVLERSTEESGALMEGVQKNLQALMAALRERKQELPSGQQRMGSVAVGRPSTRATAAAMDDDVGEDAADETLGAYEAGAALAEEMQGSGGTTSSDDQSMDLLWTEFLNIAPDLDVPQWDMLLDDIELPPFAPGKPPPRSERGGGVDFGCHGIIPHQRLSIPHPFKRHSHDSPPYGHRSLTHCHVTTLTGAIAVAARRYAHHPKPRALSKKTPLRARNPRLRTCSTDAFKASGRPIKGRSAYHFFADEHRMRVWAEHPDMTPGQVGQILGEMWHAQTAAQRTPYERMAEEDGARYEAEVREWQAELERRDAEAR</sequence>
<dbReference type="Pfam" id="PF00505">
    <property type="entry name" value="HMG_box"/>
    <property type="match status" value="1"/>
</dbReference>
<feature type="coiled-coil region" evidence="4">
    <location>
        <begin position="864"/>
        <end position="891"/>
    </location>
</feature>
<evidence type="ECO:0000256" key="3">
    <source>
        <dbReference type="PROSITE-ProRule" id="PRU00267"/>
    </source>
</evidence>
<evidence type="ECO:0000256" key="2">
    <source>
        <dbReference type="ARBA" id="ARBA00023242"/>
    </source>
</evidence>
<organism evidence="8 9">
    <name type="scientific">Purpureocillium lilacinum</name>
    <name type="common">Paecilomyces lilacinus</name>
    <dbReference type="NCBI Taxonomy" id="33203"/>
    <lineage>
        <taxon>Eukaryota</taxon>
        <taxon>Fungi</taxon>
        <taxon>Dikarya</taxon>
        <taxon>Ascomycota</taxon>
        <taxon>Pezizomycotina</taxon>
        <taxon>Sordariomycetes</taxon>
        <taxon>Hypocreomycetidae</taxon>
        <taxon>Hypocreales</taxon>
        <taxon>Ophiocordycipitaceae</taxon>
        <taxon>Purpureocillium</taxon>
    </lineage>
</organism>
<dbReference type="SUPFAM" id="SSF57701">
    <property type="entry name" value="Zn2/Cys6 DNA-binding domain"/>
    <property type="match status" value="1"/>
</dbReference>
<dbReference type="PROSITE" id="PS50118">
    <property type="entry name" value="HMG_BOX_2"/>
    <property type="match status" value="1"/>
</dbReference>
<gene>
    <name evidence="8" type="ORF">Purlil1_9624</name>
</gene>
<dbReference type="EMBL" id="JAWRVI010000044">
    <property type="protein sequence ID" value="KAK4086095.1"/>
    <property type="molecule type" value="Genomic_DNA"/>
</dbReference>
<dbReference type="Gene3D" id="1.10.30.10">
    <property type="entry name" value="High mobility group box domain"/>
    <property type="match status" value="1"/>
</dbReference>
<keyword evidence="3" id="KW-0238">DNA-binding</keyword>
<dbReference type="Proteomes" id="UP001287286">
    <property type="component" value="Unassembled WGS sequence"/>
</dbReference>
<dbReference type="PROSITE" id="PS50048">
    <property type="entry name" value="ZN2_CY6_FUNGAL_2"/>
    <property type="match status" value="1"/>
</dbReference>
<evidence type="ECO:0000313" key="9">
    <source>
        <dbReference type="Proteomes" id="UP001287286"/>
    </source>
</evidence>
<comment type="subcellular location">
    <subcellularLocation>
        <location evidence="1">Nucleus</location>
    </subcellularLocation>
</comment>
<dbReference type="Gene3D" id="4.10.240.10">
    <property type="entry name" value="Zn(2)-C6 fungal-type DNA-binding domain"/>
    <property type="match status" value="1"/>
</dbReference>
<proteinExistence type="predicted"/>
<dbReference type="SMART" id="SM00066">
    <property type="entry name" value="GAL4"/>
    <property type="match status" value="1"/>
</dbReference>
<dbReference type="PROSITE" id="PS00463">
    <property type="entry name" value="ZN2_CY6_FUNGAL_1"/>
    <property type="match status" value="1"/>
</dbReference>
<dbReference type="SUPFAM" id="SSF47095">
    <property type="entry name" value="HMG-box"/>
    <property type="match status" value="1"/>
</dbReference>